<dbReference type="InterPro" id="IPR044824">
    <property type="entry name" value="MAIN-like"/>
</dbReference>
<organism evidence="2 3">
    <name type="scientific">Amborella trichopoda</name>
    <dbReference type="NCBI Taxonomy" id="13333"/>
    <lineage>
        <taxon>Eukaryota</taxon>
        <taxon>Viridiplantae</taxon>
        <taxon>Streptophyta</taxon>
        <taxon>Embryophyta</taxon>
        <taxon>Tracheophyta</taxon>
        <taxon>Spermatophyta</taxon>
        <taxon>Magnoliopsida</taxon>
        <taxon>Amborellales</taxon>
        <taxon>Amborellaceae</taxon>
        <taxon>Amborella</taxon>
    </lineage>
</organism>
<dbReference type="Proteomes" id="UP000017836">
    <property type="component" value="Unassembled WGS sequence"/>
</dbReference>
<dbReference type="Gramene" id="ERN10685">
    <property type="protein sequence ID" value="ERN10685"/>
    <property type="gene ID" value="AMTR_s00028p00241840"/>
</dbReference>
<evidence type="ECO:0000313" key="2">
    <source>
        <dbReference type="EMBL" id="ERN10685.1"/>
    </source>
</evidence>
<name>W1PTT4_AMBTC</name>
<dbReference type="AlphaFoldDB" id="W1PTT4"/>
<dbReference type="eggNOG" id="ENOG502R6SK">
    <property type="taxonomic scope" value="Eukaryota"/>
</dbReference>
<dbReference type="InterPro" id="IPR019557">
    <property type="entry name" value="AminoTfrase-like_pln_mobile"/>
</dbReference>
<dbReference type="GO" id="GO:0010073">
    <property type="term" value="P:meristem maintenance"/>
    <property type="evidence" value="ECO:0007669"/>
    <property type="project" value="InterPro"/>
</dbReference>
<evidence type="ECO:0000313" key="3">
    <source>
        <dbReference type="Proteomes" id="UP000017836"/>
    </source>
</evidence>
<dbReference type="Pfam" id="PF10536">
    <property type="entry name" value="PMD"/>
    <property type="match status" value="1"/>
</dbReference>
<gene>
    <name evidence="2" type="ORF">AMTR_s00028p00241840</name>
</gene>
<keyword evidence="3" id="KW-1185">Reference proteome</keyword>
<dbReference type="PANTHER" id="PTHR46033">
    <property type="entry name" value="PROTEIN MAIN-LIKE 2"/>
    <property type="match status" value="1"/>
</dbReference>
<protein>
    <recommendedName>
        <fullName evidence="1">Aminotransferase-like plant mobile domain-containing protein</fullName>
    </recommendedName>
</protein>
<proteinExistence type="predicted"/>
<feature type="domain" description="Aminotransferase-like plant mobile" evidence="1">
    <location>
        <begin position="50"/>
        <end position="138"/>
    </location>
</feature>
<dbReference type="PANTHER" id="PTHR46033:SF1">
    <property type="entry name" value="PROTEIN MAIN-LIKE 2"/>
    <property type="match status" value="1"/>
</dbReference>
<dbReference type="EMBL" id="KI392812">
    <property type="protein sequence ID" value="ERN10685.1"/>
    <property type="molecule type" value="Genomic_DNA"/>
</dbReference>
<evidence type="ECO:0000259" key="1">
    <source>
        <dbReference type="Pfam" id="PF10536"/>
    </source>
</evidence>
<reference evidence="3" key="1">
    <citation type="journal article" date="2013" name="Science">
        <title>The Amborella genome and the evolution of flowering plants.</title>
        <authorList>
            <consortium name="Amborella Genome Project"/>
        </authorList>
    </citation>
    <scope>NUCLEOTIDE SEQUENCE [LARGE SCALE GENOMIC DNA]</scope>
</reference>
<sequence length="165" mass="19077">MHGDTHFSGSTILLQCWIYEHFPAIGTKPKTITIEMPRACKYTLSKENALCRSYLISLHIAEYYMPDRLLRQFGKSQVIPVGPPKWARREKGGLHPTTWSDELASEISDWRQRERNVVKAATDKYSGMPTKDYMAWYNMFTHRYGNTPLCPPSQSQSNTLPPRRP</sequence>
<accession>W1PTT4</accession>
<dbReference type="HOGENOM" id="CLU_131739_0_0_1"/>